<dbReference type="InterPro" id="IPR001763">
    <property type="entry name" value="Rhodanese-like_dom"/>
</dbReference>
<reference evidence="2" key="1">
    <citation type="submission" date="2022-03" db="EMBL/GenBank/DDBJ databases">
        <title>Identification of a novel bacterium isolated from mangrove sediments.</title>
        <authorList>
            <person name="Pan X."/>
        </authorList>
    </citation>
    <scope>NUCLEOTIDE SEQUENCE</scope>
    <source>
        <strain evidence="2">B1949</strain>
    </source>
</reference>
<dbReference type="Pfam" id="PF00581">
    <property type="entry name" value="Rhodanese"/>
    <property type="match status" value="1"/>
</dbReference>
<feature type="domain" description="Rhodanese" evidence="1">
    <location>
        <begin position="37"/>
        <end position="134"/>
    </location>
</feature>
<evidence type="ECO:0000313" key="2">
    <source>
        <dbReference type="EMBL" id="MCJ2182514.1"/>
    </source>
</evidence>
<dbReference type="RefSeq" id="WP_244018522.1">
    <property type="nucleotide sequence ID" value="NZ_JALHLF010000019.1"/>
</dbReference>
<dbReference type="PANTHER" id="PTHR44086:SF13">
    <property type="entry name" value="THIOSULFATE SULFURTRANSFERASE PSPE"/>
    <property type="match status" value="1"/>
</dbReference>
<evidence type="ECO:0000313" key="3">
    <source>
        <dbReference type="Proteomes" id="UP001162881"/>
    </source>
</evidence>
<dbReference type="EMBL" id="JALHLF010000019">
    <property type="protein sequence ID" value="MCJ2182514.1"/>
    <property type="molecule type" value="Genomic_DNA"/>
</dbReference>
<sequence>MNGERAAGAITGVESLIAAAMERIETLDVATAIARRAKGDALFVDLREAHELAASGRIPGAVHVPRGTLEFRVDPNSGFYLEHFEPGRPLILFCQLAARSALAVATLQDMGLPRVSHIAGGFAAWREAGGPVDPA</sequence>
<comment type="caution">
    <text evidence="2">The sequence shown here is derived from an EMBL/GenBank/DDBJ whole genome shotgun (WGS) entry which is preliminary data.</text>
</comment>
<dbReference type="Proteomes" id="UP001162881">
    <property type="component" value="Unassembled WGS sequence"/>
</dbReference>
<keyword evidence="3" id="KW-1185">Reference proteome</keyword>
<dbReference type="InterPro" id="IPR036873">
    <property type="entry name" value="Rhodanese-like_dom_sf"/>
</dbReference>
<gene>
    <name evidence="2" type="ORF">MTR62_07390</name>
</gene>
<organism evidence="2 3">
    <name type="scientific">Novosphingobium organovorum</name>
    <dbReference type="NCBI Taxonomy" id="2930092"/>
    <lineage>
        <taxon>Bacteria</taxon>
        <taxon>Pseudomonadati</taxon>
        <taxon>Pseudomonadota</taxon>
        <taxon>Alphaproteobacteria</taxon>
        <taxon>Sphingomonadales</taxon>
        <taxon>Sphingomonadaceae</taxon>
        <taxon>Novosphingobium</taxon>
    </lineage>
</organism>
<accession>A0ABT0BC13</accession>
<dbReference type="SMART" id="SM00450">
    <property type="entry name" value="RHOD"/>
    <property type="match status" value="1"/>
</dbReference>
<name>A0ABT0BC13_9SPHN</name>
<proteinExistence type="predicted"/>
<evidence type="ECO:0000259" key="1">
    <source>
        <dbReference type="PROSITE" id="PS50206"/>
    </source>
</evidence>
<protein>
    <submittedName>
        <fullName evidence="2">Rhodanese-like domain-containing protein</fullName>
    </submittedName>
</protein>
<dbReference type="Gene3D" id="3.40.250.10">
    <property type="entry name" value="Rhodanese-like domain"/>
    <property type="match status" value="1"/>
</dbReference>
<dbReference type="PROSITE" id="PS50206">
    <property type="entry name" value="RHODANESE_3"/>
    <property type="match status" value="1"/>
</dbReference>
<dbReference type="SUPFAM" id="SSF52821">
    <property type="entry name" value="Rhodanese/Cell cycle control phosphatase"/>
    <property type="match status" value="1"/>
</dbReference>
<dbReference type="PANTHER" id="PTHR44086">
    <property type="entry name" value="THIOSULFATE SULFURTRANSFERASE RDL2, MITOCHONDRIAL-RELATED"/>
    <property type="match status" value="1"/>
</dbReference>